<dbReference type="SUPFAM" id="SSF47413">
    <property type="entry name" value="lambda repressor-like DNA-binding domains"/>
    <property type="match status" value="1"/>
</dbReference>
<dbReference type="PANTHER" id="PTHR30146:SF155">
    <property type="entry name" value="ALANINE RACEMASE"/>
    <property type="match status" value="1"/>
</dbReference>
<dbReference type="KEGG" id="strr:EKD16_18930"/>
<dbReference type="CDD" id="cd01392">
    <property type="entry name" value="HTH_LacI"/>
    <property type="match status" value="1"/>
</dbReference>
<dbReference type="GO" id="GO:0000976">
    <property type="term" value="F:transcription cis-regulatory region binding"/>
    <property type="evidence" value="ECO:0007669"/>
    <property type="project" value="TreeGrafter"/>
</dbReference>
<dbReference type="OrthoDB" id="1938857at2"/>
<dbReference type="CDD" id="cd06267">
    <property type="entry name" value="PBP1_LacI_sugar_binding-like"/>
    <property type="match status" value="1"/>
</dbReference>
<dbReference type="Proteomes" id="UP000292235">
    <property type="component" value="Chromosome"/>
</dbReference>
<evidence type="ECO:0000313" key="7">
    <source>
        <dbReference type="Proteomes" id="UP000292235"/>
    </source>
</evidence>
<dbReference type="PROSITE" id="PS50932">
    <property type="entry name" value="HTH_LACI_2"/>
    <property type="match status" value="1"/>
</dbReference>
<evidence type="ECO:0000259" key="5">
    <source>
        <dbReference type="PROSITE" id="PS50932"/>
    </source>
</evidence>
<name>A0A4P6Q8J5_9ACTN</name>
<dbReference type="Pfam" id="PF13377">
    <property type="entry name" value="Peripla_BP_3"/>
    <property type="match status" value="1"/>
</dbReference>
<reference evidence="6 7" key="1">
    <citation type="submission" date="2019-02" db="EMBL/GenBank/DDBJ databases">
        <authorList>
            <person name="Khodamoradi S."/>
            <person name="Hahnke R.L."/>
            <person name="Kaempfer P."/>
            <person name="Schumann P."/>
            <person name="Rohde M."/>
            <person name="Steinert M."/>
            <person name="Luzhetskyy A."/>
            <person name="Wink J."/>
            <person name="Ruckert C."/>
        </authorList>
    </citation>
    <scope>NUCLEOTIDE SEQUENCE [LARGE SCALE GENOMIC DNA]</scope>
    <source>
        <strain evidence="6 7">M2</strain>
    </source>
</reference>
<dbReference type="AlphaFoldDB" id="A0A4P6Q8J5"/>
<feature type="domain" description="HTH lacI-type" evidence="5">
    <location>
        <begin position="4"/>
        <end position="58"/>
    </location>
</feature>
<dbReference type="SUPFAM" id="SSF53822">
    <property type="entry name" value="Periplasmic binding protein-like I"/>
    <property type="match status" value="1"/>
</dbReference>
<dbReference type="InterPro" id="IPR046335">
    <property type="entry name" value="LacI/GalR-like_sensor"/>
</dbReference>
<dbReference type="Gene3D" id="3.40.50.2300">
    <property type="match status" value="2"/>
</dbReference>
<keyword evidence="7" id="KW-1185">Reference proteome</keyword>
<evidence type="ECO:0000256" key="2">
    <source>
        <dbReference type="ARBA" id="ARBA00023125"/>
    </source>
</evidence>
<evidence type="ECO:0000313" key="6">
    <source>
        <dbReference type="EMBL" id="QBI55549.1"/>
    </source>
</evidence>
<dbReference type="InterPro" id="IPR000843">
    <property type="entry name" value="HTH_LacI"/>
</dbReference>
<protein>
    <submittedName>
        <fullName evidence="6">HTH-type transcriptional repressor CytR</fullName>
    </submittedName>
</protein>
<proteinExistence type="predicted"/>
<dbReference type="PROSITE" id="PS00356">
    <property type="entry name" value="HTH_LACI_1"/>
    <property type="match status" value="1"/>
</dbReference>
<evidence type="ECO:0000256" key="4">
    <source>
        <dbReference type="SAM" id="MobiDB-lite"/>
    </source>
</evidence>
<keyword evidence="3" id="KW-0804">Transcription</keyword>
<dbReference type="InterPro" id="IPR010982">
    <property type="entry name" value="Lambda_DNA-bd_dom_sf"/>
</dbReference>
<dbReference type="InterPro" id="IPR028082">
    <property type="entry name" value="Peripla_BP_I"/>
</dbReference>
<accession>A0A4P6Q8J5</accession>
<dbReference type="RefSeq" id="WP_131099550.1">
    <property type="nucleotide sequence ID" value="NZ_CP036455.1"/>
</dbReference>
<gene>
    <name evidence="6" type="primary">cytR10</name>
    <name evidence="6" type="ORF">EKD16_18930</name>
</gene>
<feature type="region of interest" description="Disordered" evidence="4">
    <location>
        <begin position="315"/>
        <end position="346"/>
    </location>
</feature>
<keyword evidence="2" id="KW-0238">DNA-binding</keyword>
<keyword evidence="1" id="KW-0805">Transcription regulation</keyword>
<sequence>MRRPTIADIAEAAGVSKGSVSYALNGKPGVSEATRVRVLAIAEELGWAPSTAARALSDGRADAIGLVVDRPARTLGLEPFFMELMSGVQTALTEISTSLLLQVAADQDHEIRTYRNWQARRRVDGVLVVDLLDGDRRPDALAEIGLPAVLVGGPLPGAAQPCVWSDDGSSISMALRYLAQLGHRRIGRVAGPQELLHTSRRSRTFEEAAADIGLEGHSIVHADYTDEAGAQATRRLLSEDPRPTALMFDNDLMAVSGLGVAQEMGYSVPADLSVVAWDDSPLCRMTRPALTAIGRDVKSYGEQAARVLREVLAGDSPPDMRAADAELVPRASTGAPPASPRTLGRA</sequence>
<dbReference type="SMART" id="SM00354">
    <property type="entry name" value="HTH_LACI"/>
    <property type="match status" value="1"/>
</dbReference>
<dbReference type="Gene3D" id="1.10.260.40">
    <property type="entry name" value="lambda repressor-like DNA-binding domains"/>
    <property type="match status" value="1"/>
</dbReference>
<dbReference type="Pfam" id="PF00356">
    <property type="entry name" value="LacI"/>
    <property type="match status" value="1"/>
</dbReference>
<evidence type="ECO:0000256" key="3">
    <source>
        <dbReference type="ARBA" id="ARBA00023163"/>
    </source>
</evidence>
<dbReference type="PANTHER" id="PTHR30146">
    <property type="entry name" value="LACI-RELATED TRANSCRIPTIONAL REPRESSOR"/>
    <property type="match status" value="1"/>
</dbReference>
<organism evidence="6 7">
    <name type="scientific">Streptomonospora litoralis</name>
    <dbReference type="NCBI Taxonomy" id="2498135"/>
    <lineage>
        <taxon>Bacteria</taxon>
        <taxon>Bacillati</taxon>
        <taxon>Actinomycetota</taxon>
        <taxon>Actinomycetes</taxon>
        <taxon>Streptosporangiales</taxon>
        <taxon>Nocardiopsidaceae</taxon>
        <taxon>Streptomonospora</taxon>
    </lineage>
</organism>
<dbReference type="EMBL" id="CP036455">
    <property type="protein sequence ID" value="QBI55549.1"/>
    <property type="molecule type" value="Genomic_DNA"/>
</dbReference>
<dbReference type="GO" id="GO:0003700">
    <property type="term" value="F:DNA-binding transcription factor activity"/>
    <property type="evidence" value="ECO:0007669"/>
    <property type="project" value="TreeGrafter"/>
</dbReference>
<evidence type="ECO:0000256" key="1">
    <source>
        <dbReference type="ARBA" id="ARBA00023015"/>
    </source>
</evidence>